<dbReference type="AlphaFoldDB" id="A0A2G9UQA8"/>
<dbReference type="CDD" id="cd05380">
    <property type="entry name" value="CAP_euk"/>
    <property type="match status" value="1"/>
</dbReference>
<evidence type="ECO:0000256" key="1">
    <source>
        <dbReference type="SAM" id="MobiDB-lite"/>
    </source>
</evidence>
<feature type="region of interest" description="Disordered" evidence="1">
    <location>
        <begin position="1"/>
        <end position="23"/>
    </location>
</feature>
<evidence type="ECO:0000313" key="4">
    <source>
        <dbReference type="Proteomes" id="UP000230423"/>
    </source>
</evidence>
<gene>
    <name evidence="3" type="ORF">TELCIR_05740</name>
</gene>
<sequence length="116" mass="12650">SSLAKGTGAQRNGPSGPAPPASNMEAMVYDCTLEASAIRHARACDGELSLPETRPGTRENIQTINNLNLDENAAADQAMTIWWSELARSGVRSDMLFDSATRYRTTNIVTHWSKVR</sequence>
<organism evidence="3 4">
    <name type="scientific">Teladorsagia circumcincta</name>
    <name type="common">Brown stomach worm</name>
    <name type="synonym">Ostertagia circumcincta</name>
    <dbReference type="NCBI Taxonomy" id="45464"/>
    <lineage>
        <taxon>Eukaryota</taxon>
        <taxon>Metazoa</taxon>
        <taxon>Ecdysozoa</taxon>
        <taxon>Nematoda</taxon>
        <taxon>Chromadorea</taxon>
        <taxon>Rhabditida</taxon>
        <taxon>Rhabditina</taxon>
        <taxon>Rhabditomorpha</taxon>
        <taxon>Strongyloidea</taxon>
        <taxon>Trichostrongylidae</taxon>
        <taxon>Teladorsagia</taxon>
    </lineage>
</organism>
<feature type="compositionally biased region" description="Polar residues" evidence="1">
    <location>
        <begin position="1"/>
        <end position="13"/>
    </location>
</feature>
<evidence type="ECO:0000259" key="2">
    <source>
        <dbReference type="SMART" id="SM00198"/>
    </source>
</evidence>
<accession>A0A2G9UQA8</accession>
<feature type="domain" description="SCP" evidence="2">
    <location>
        <begin position="1"/>
        <end position="110"/>
    </location>
</feature>
<dbReference type="Gene3D" id="3.40.33.10">
    <property type="entry name" value="CAP"/>
    <property type="match status" value="1"/>
</dbReference>
<dbReference type="Proteomes" id="UP000230423">
    <property type="component" value="Unassembled WGS sequence"/>
</dbReference>
<dbReference type="EMBL" id="KZ345706">
    <property type="protein sequence ID" value="PIO72326.1"/>
    <property type="molecule type" value="Genomic_DNA"/>
</dbReference>
<feature type="non-terminal residue" evidence="3">
    <location>
        <position position="1"/>
    </location>
</feature>
<proteinExistence type="predicted"/>
<evidence type="ECO:0000313" key="3">
    <source>
        <dbReference type="EMBL" id="PIO72326.1"/>
    </source>
</evidence>
<dbReference type="Pfam" id="PF00188">
    <property type="entry name" value="CAP"/>
    <property type="match status" value="1"/>
</dbReference>
<dbReference type="SMART" id="SM00198">
    <property type="entry name" value="SCP"/>
    <property type="match status" value="1"/>
</dbReference>
<keyword evidence="4" id="KW-1185">Reference proteome</keyword>
<dbReference type="InterPro" id="IPR035940">
    <property type="entry name" value="CAP_sf"/>
</dbReference>
<name>A0A2G9UQA8_TELCI</name>
<protein>
    <recommendedName>
        <fullName evidence="2">SCP domain-containing protein</fullName>
    </recommendedName>
</protein>
<dbReference type="InterPro" id="IPR014044">
    <property type="entry name" value="CAP_dom"/>
</dbReference>
<dbReference type="SUPFAM" id="SSF55797">
    <property type="entry name" value="PR-1-like"/>
    <property type="match status" value="1"/>
</dbReference>
<reference evidence="3 4" key="1">
    <citation type="submission" date="2015-09" db="EMBL/GenBank/DDBJ databases">
        <title>Draft genome of the parasitic nematode Teladorsagia circumcincta isolate WARC Sus (inbred).</title>
        <authorList>
            <person name="Mitreva M."/>
        </authorList>
    </citation>
    <scope>NUCLEOTIDE SEQUENCE [LARGE SCALE GENOMIC DNA]</scope>
    <source>
        <strain evidence="3 4">S</strain>
    </source>
</reference>